<dbReference type="Proteomes" id="UP000287022">
    <property type="component" value="Unassembled WGS sequence"/>
</dbReference>
<dbReference type="EC" id="2.6.1.42" evidence="7 19"/>
<evidence type="ECO:0000256" key="16">
    <source>
        <dbReference type="ARBA" id="ARBA00049229"/>
    </source>
</evidence>
<dbReference type="EMBL" id="PIQE01000001">
    <property type="protein sequence ID" value="RUO74933.1"/>
    <property type="molecule type" value="Genomic_DNA"/>
</dbReference>
<dbReference type="CDD" id="cd01557">
    <property type="entry name" value="BCAT_beta_family"/>
    <property type="match status" value="1"/>
</dbReference>
<dbReference type="GO" id="GO:0009098">
    <property type="term" value="P:L-leucine biosynthetic process"/>
    <property type="evidence" value="ECO:0007669"/>
    <property type="project" value="UniProtKB-UniPathway"/>
</dbReference>
<comment type="pathway">
    <text evidence="5 19">Amino-acid biosynthesis; L-leucine biosynthesis; L-leucine from 3-methyl-2-oxobutanoate: step 4/4.</text>
</comment>
<evidence type="ECO:0000256" key="7">
    <source>
        <dbReference type="ARBA" id="ARBA00013053"/>
    </source>
</evidence>
<comment type="function">
    <text evidence="2 19">Acts on leucine, isoleucine and valine.</text>
</comment>
<dbReference type="Pfam" id="PF01063">
    <property type="entry name" value="Aminotran_4"/>
    <property type="match status" value="1"/>
</dbReference>
<dbReference type="UniPathway" id="UPA00048">
    <property type="reaction ID" value="UER00073"/>
</dbReference>
<dbReference type="SUPFAM" id="SSF56752">
    <property type="entry name" value="D-aminoacid aminotransferase-like PLP-dependent enzymes"/>
    <property type="match status" value="1"/>
</dbReference>
<dbReference type="AlphaFoldDB" id="A0A432ZAF1"/>
<dbReference type="GO" id="GO:0006532">
    <property type="term" value="P:aspartate biosynthetic process"/>
    <property type="evidence" value="ECO:0007669"/>
    <property type="project" value="TreeGrafter"/>
</dbReference>
<comment type="catalytic activity">
    <reaction evidence="15 19">
        <text>L-isoleucine + 2-oxoglutarate = (S)-3-methyl-2-oxopentanoate + L-glutamate</text>
        <dbReference type="Rhea" id="RHEA:24801"/>
        <dbReference type="ChEBI" id="CHEBI:16810"/>
        <dbReference type="ChEBI" id="CHEBI:29985"/>
        <dbReference type="ChEBI" id="CHEBI:35146"/>
        <dbReference type="ChEBI" id="CHEBI:58045"/>
        <dbReference type="EC" id="2.6.1.42"/>
    </reaction>
</comment>
<comment type="pathway">
    <text evidence="4 19">Amino-acid biosynthesis; L-valine biosynthesis; L-valine from pyruvate: step 4/4.</text>
</comment>
<gene>
    <name evidence="19" type="primary">ilvE</name>
    <name evidence="20" type="ORF">CWI80_06280</name>
</gene>
<evidence type="ECO:0000256" key="3">
    <source>
        <dbReference type="ARBA" id="ARBA00004824"/>
    </source>
</evidence>
<evidence type="ECO:0000256" key="8">
    <source>
        <dbReference type="ARBA" id="ARBA00018179"/>
    </source>
</evidence>
<evidence type="ECO:0000256" key="11">
    <source>
        <dbReference type="ARBA" id="ARBA00022679"/>
    </source>
</evidence>
<dbReference type="InterPro" id="IPR005785">
    <property type="entry name" value="B_amino_transI"/>
</dbReference>
<comment type="similarity">
    <text evidence="6 17">Belongs to the class-IV pyridoxal-phosphate-dependent aminotransferase family.</text>
</comment>
<dbReference type="UniPathway" id="UPA00049">
    <property type="reaction ID" value="UER00062"/>
</dbReference>
<dbReference type="STRING" id="1122124.GCA_000423165_00158"/>
<dbReference type="GO" id="GO:0005829">
    <property type="term" value="C:cytosol"/>
    <property type="evidence" value="ECO:0007669"/>
    <property type="project" value="TreeGrafter"/>
</dbReference>
<keyword evidence="12 18" id="KW-0663">Pyridoxal phosphate</keyword>
<dbReference type="InterPro" id="IPR043131">
    <property type="entry name" value="BCAT-like_N"/>
</dbReference>
<dbReference type="InterPro" id="IPR036038">
    <property type="entry name" value="Aminotransferase-like"/>
</dbReference>
<evidence type="ECO:0000256" key="2">
    <source>
        <dbReference type="ARBA" id="ARBA00003109"/>
    </source>
</evidence>
<dbReference type="InterPro" id="IPR050571">
    <property type="entry name" value="Class-IV_PLP-Dep_Aminotrnsfr"/>
</dbReference>
<keyword evidence="10 19" id="KW-0028">Amino-acid biosynthesis</keyword>
<accession>A0A432ZAF1</accession>
<dbReference type="GO" id="GO:0052656">
    <property type="term" value="F:L-isoleucine-2-oxoglutarate transaminase activity"/>
    <property type="evidence" value="ECO:0007669"/>
    <property type="project" value="RHEA"/>
</dbReference>
<keyword evidence="13 19" id="KW-0100">Branched-chain amino acid biosynthesis</keyword>
<dbReference type="NCBIfam" id="TIGR01122">
    <property type="entry name" value="ilvE_I"/>
    <property type="match status" value="1"/>
</dbReference>
<reference evidence="21" key="1">
    <citation type="journal article" date="2018" name="Front. Microbiol.">
        <title>Genome-Based Analysis Reveals the Taxonomy and Diversity of the Family Idiomarinaceae.</title>
        <authorList>
            <person name="Liu Y."/>
            <person name="Lai Q."/>
            <person name="Shao Z."/>
        </authorList>
    </citation>
    <scope>NUCLEOTIDE SEQUENCE [LARGE SCALE GENOMIC DNA]</scope>
    <source>
        <strain evidence="21">c121</strain>
    </source>
</reference>
<dbReference type="GO" id="GO:0009097">
    <property type="term" value="P:isoleucine biosynthetic process"/>
    <property type="evidence" value="ECO:0007669"/>
    <property type="project" value="UniProtKB-UniPathway"/>
</dbReference>
<evidence type="ECO:0000256" key="9">
    <source>
        <dbReference type="ARBA" id="ARBA00022576"/>
    </source>
</evidence>
<evidence type="ECO:0000256" key="14">
    <source>
        <dbReference type="ARBA" id="ARBA00048212"/>
    </source>
</evidence>
<dbReference type="Gene3D" id="3.20.10.10">
    <property type="entry name" value="D-amino Acid Aminotransferase, subunit A, domain 2"/>
    <property type="match status" value="1"/>
</dbReference>
<dbReference type="GO" id="GO:0052654">
    <property type="term" value="F:L-leucine-2-oxoglutarate transaminase activity"/>
    <property type="evidence" value="ECO:0007669"/>
    <property type="project" value="RHEA"/>
</dbReference>
<keyword evidence="11 19" id="KW-0808">Transferase</keyword>
<dbReference type="GO" id="GO:0052655">
    <property type="term" value="F:L-valine-2-oxoglutarate transaminase activity"/>
    <property type="evidence" value="ECO:0007669"/>
    <property type="project" value="RHEA"/>
</dbReference>
<dbReference type="PROSITE" id="PS00770">
    <property type="entry name" value="AA_TRANSFER_CLASS_4"/>
    <property type="match status" value="1"/>
</dbReference>
<protein>
    <recommendedName>
        <fullName evidence="8 19">Branched-chain-amino-acid aminotransferase</fullName>
        <shortName evidence="19">BCAT</shortName>
        <ecNumber evidence="7 19">2.6.1.42</ecNumber>
    </recommendedName>
</protein>
<dbReference type="RefSeq" id="WP_026861247.1">
    <property type="nucleotide sequence ID" value="NZ_PIQE01000001.1"/>
</dbReference>
<proteinExistence type="inferred from homology"/>
<evidence type="ECO:0000256" key="18">
    <source>
        <dbReference type="RuleBase" id="RU004516"/>
    </source>
</evidence>
<dbReference type="PANTHER" id="PTHR42743">
    <property type="entry name" value="AMINO-ACID AMINOTRANSFERASE"/>
    <property type="match status" value="1"/>
</dbReference>
<evidence type="ECO:0000256" key="15">
    <source>
        <dbReference type="ARBA" id="ARBA00048798"/>
    </source>
</evidence>
<comment type="catalytic activity">
    <reaction evidence="16 19">
        <text>L-leucine + 2-oxoglutarate = 4-methyl-2-oxopentanoate + L-glutamate</text>
        <dbReference type="Rhea" id="RHEA:18321"/>
        <dbReference type="ChEBI" id="CHEBI:16810"/>
        <dbReference type="ChEBI" id="CHEBI:17865"/>
        <dbReference type="ChEBI" id="CHEBI:29985"/>
        <dbReference type="ChEBI" id="CHEBI:57427"/>
        <dbReference type="EC" id="2.6.1.42"/>
    </reaction>
</comment>
<evidence type="ECO:0000256" key="5">
    <source>
        <dbReference type="ARBA" id="ARBA00005072"/>
    </source>
</evidence>
<dbReference type="InterPro" id="IPR001544">
    <property type="entry name" value="Aminotrans_IV"/>
</dbReference>
<comment type="pathway">
    <text evidence="3 19">Amino-acid biosynthesis; L-isoleucine biosynthesis; L-isoleucine from 2-oxobutanoate: step 4/4.</text>
</comment>
<organism evidence="20 21">
    <name type="scientific">Pseudidiomarina sediminum</name>
    <dbReference type="NCBI Taxonomy" id="431675"/>
    <lineage>
        <taxon>Bacteria</taxon>
        <taxon>Pseudomonadati</taxon>
        <taxon>Pseudomonadota</taxon>
        <taxon>Gammaproteobacteria</taxon>
        <taxon>Alteromonadales</taxon>
        <taxon>Idiomarinaceae</taxon>
        <taxon>Pseudidiomarina</taxon>
    </lineage>
</organism>
<evidence type="ECO:0000256" key="17">
    <source>
        <dbReference type="RuleBase" id="RU004106"/>
    </source>
</evidence>
<evidence type="ECO:0000313" key="20">
    <source>
        <dbReference type="EMBL" id="RUO74933.1"/>
    </source>
</evidence>
<dbReference type="NCBIfam" id="NF005146">
    <property type="entry name" value="PRK06606.1"/>
    <property type="match status" value="1"/>
</dbReference>
<dbReference type="PANTHER" id="PTHR42743:SF11">
    <property type="entry name" value="AMINODEOXYCHORISMATE LYASE"/>
    <property type="match status" value="1"/>
</dbReference>
<dbReference type="FunFam" id="3.20.10.10:FF:000001">
    <property type="entry name" value="Branched-chain-amino-acid aminotransferase"/>
    <property type="match status" value="1"/>
</dbReference>
<evidence type="ECO:0000256" key="13">
    <source>
        <dbReference type="ARBA" id="ARBA00023304"/>
    </source>
</evidence>
<evidence type="ECO:0000256" key="10">
    <source>
        <dbReference type="ARBA" id="ARBA00022605"/>
    </source>
</evidence>
<dbReference type="InterPro" id="IPR018300">
    <property type="entry name" value="Aminotrans_IV_CS"/>
</dbReference>
<dbReference type="InterPro" id="IPR033939">
    <property type="entry name" value="BCAT_family"/>
</dbReference>
<comment type="cofactor">
    <cofactor evidence="1 18">
        <name>pyridoxal 5'-phosphate</name>
        <dbReference type="ChEBI" id="CHEBI:597326"/>
    </cofactor>
</comment>
<dbReference type="GO" id="GO:0009099">
    <property type="term" value="P:L-valine biosynthetic process"/>
    <property type="evidence" value="ECO:0007669"/>
    <property type="project" value="UniProtKB-UniPathway"/>
</dbReference>
<evidence type="ECO:0000256" key="6">
    <source>
        <dbReference type="ARBA" id="ARBA00009320"/>
    </source>
</evidence>
<comment type="caution">
    <text evidence="20">The sequence shown here is derived from an EMBL/GenBank/DDBJ whole genome shotgun (WGS) entry which is preliminary data.</text>
</comment>
<evidence type="ECO:0000256" key="4">
    <source>
        <dbReference type="ARBA" id="ARBA00004931"/>
    </source>
</evidence>
<evidence type="ECO:0000256" key="1">
    <source>
        <dbReference type="ARBA" id="ARBA00001933"/>
    </source>
</evidence>
<keyword evidence="9 19" id="KW-0032">Aminotransferase</keyword>
<comment type="catalytic activity">
    <reaction evidence="14 19">
        <text>L-valine + 2-oxoglutarate = 3-methyl-2-oxobutanoate + L-glutamate</text>
        <dbReference type="Rhea" id="RHEA:24813"/>
        <dbReference type="ChEBI" id="CHEBI:11851"/>
        <dbReference type="ChEBI" id="CHEBI:16810"/>
        <dbReference type="ChEBI" id="CHEBI:29985"/>
        <dbReference type="ChEBI" id="CHEBI:57762"/>
        <dbReference type="EC" id="2.6.1.42"/>
    </reaction>
</comment>
<evidence type="ECO:0000313" key="21">
    <source>
        <dbReference type="Proteomes" id="UP000287022"/>
    </source>
</evidence>
<dbReference type="UniPathway" id="UPA00047">
    <property type="reaction ID" value="UER00058"/>
</dbReference>
<evidence type="ECO:0000256" key="19">
    <source>
        <dbReference type="RuleBase" id="RU364094"/>
    </source>
</evidence>
<keyword evidence="21" id="KW-1185">Reference proteome</keyword>
<dbReference type="InterPro" id="IPR043132">
    <property type="entry name" value="BCAT-like_C"/>
</dbReference>
<sequence>MKSVAETIWHNGALMPWQAAQTHVMSHAVHYGTSVFEGIRVYDTPNGSMGFRLKEHIERLFASSKIYRFEHDFSAAQLIQGCSDVVRANGLTSAYLRPVVFIGEVGLGIHPPADTRCEVSIAAFEWGAYLGEDSLAQGVDVCVSSWNRLAANTMPTGAKAGGNYLSSLLITSEARRNGFHEGIALDTNGFISEGAGANLFVVRGQTLYTPPLTSSILPGITRDTVIKLAQAQGFTVREENLAREALYLADEVFMTGTAAEIVPVRSVDRLPVGAGQRGPITAALQQAFFGLFDGSTADTFGWLEPLSQ</sequence>
<name>A0A432ZAF1_9GAMM</name>
<dbReference type="Gene3D" id="3.30.470.10">
    <property type="match status" value="1"/>
</dbReference>
<evidence type="ECO:0000256" key="12">
    <source>
        <dbReference type="ARBA" id="ARBA00022898"/>
    </source>
</evidence>